<dbReference type="Gene3D" id="2.60.40.1120">
    <property type="entry name" value="Carboxypeptidase-like, regulatory domain"/>
    <property type="match status" value="1"/>
</dbReference>
<feature type="chain" id="PRO_5012619249" evidence="1">
    <location>
        <begin position="27"/>
        <end position="260"/>
    </location>
</feature>
<dbReference type="Pfam" id="PF13620">
    <property type="entry name" value="CarboxypepD_reg"/>
    <property type="match status" value="1"/>
</dbReference>
<dbReference type="RefSeq" id="WP_084051103.1">
    <property type="nucleotide sequence ID" value="NZ_FWWU01000010.1"/>
</dbReference>
<keyword evidence="2" id="KW-0121">Carboxypeptidase</keyword>
<protein>
    <submittedName>
        <fullName evidence="2">Carboxypeptidase regulatory-like domain-containing protein</fullName>
    </submittedName>
</protein>
<dbReference type="GO" id="GO:0004180">
    <property type="term" value="F:carboxypeptidase activity"/>
    <property type="evidence" value="ECO:0007669"/>
    <property type="project" value="UniProtKB-KW"/>
</dbReference>
<sequence length="260" mass="28187">MSRHFRTFSLVLSVLSLSALGLSAPAKLTPNTVSGRVVDERGKPVVGVKIIIAPAMFRGTIFTSTDAQGRYQSTELNPATNPYYVTAYKEVKYHDQRYCLRMAGDPEPYQDALNAKAGAVRNFVWRIHGESDMPSSTYGGDTWGGTLAFERVYTDDAHVIDRDATVEVTLVPDGPLIDGSKGTAIARTLPVSKGLGDIPVGYYKVSASLKNADGTKTPLQVGQGSQKEQLGKTTMLLFRGFDSCGHSGTLRQTPIWLARP</sequence>
<proteinExistence type="predicted"/>
<dbReference type="InterPro" id="IPR008969">
    <property type="entry name" value="CarboxyPept-like_regulatory"/>
</dbReference>
<gene>
    <name evidence="2" type="ORF">SAMN00790413_06246</name>
</gene>
<evidence type="ECO:0000313" key="3">
    <source>
        <dbReference type="Proteomes" id="UP000192582"/>
    </source>
</evidence>
<keyword evidence="3" id="KW-1185">Reference proteome</keyword>
<keyword evidence="2" id="KW-0378">Hydrolase</keyword>
<keyword evidence="2" id="KW-0645">Protease</keyword>
<organism evidence="2 3">
    <name type="scientific">Deinococcus hopiensis KR-140</name>
    <dbReference type="NCBI Taxonomy" id="695939"/>
    <lineage>
        <taxon>Bacteria</taxon>
        <taxon>Thermotogati</taxon>
        <taxon>Deinococcota</taxon>
        <taxon>Deinococci</taxon>
        <taxon>Deinococcales</taxon>
        <taxon>Deinococcaceae</taxon>
        <taxon>Deinococcus</taxon>
    </lineage>
</organism>
<feature type="signal peptide" evidence="1">
    <location>
        <begin position="1"/>
        <end position="26"/>
    </location>
</feature>
<reference evidence="2 3" key="1">
    <citation type="submission" date="2017-04" db="EMBL/GenBank/DDBJ databases">
        <authorList>
            <person name="Afonso C.L."/>
            <person name="Miller P.J."/>
            <person name="Scott M.A."/>
            <person name="Spackman E."/>
            <person name="Goraichik I."/>
            <person name="Dimitrov K.M."/>
            <person name="Suarez D.L."/>
            <person name="Swayne D.E."/>
        </authorList>
    </citation>
    <scope>NUCLEOTIDE SEQUENCE [LARGE SCALE GENOMIC DNA]</scope>
    <source>
        <strain evidence="2 3">KR-140</strain>
    </source>
</reference>
<keyword evidence="1" id="KW-0732">Signal</keyword>
<dbReference type="AlphaFoldDB" id="A0A1W1VUL9"/>
<accession>A0A1W1VUL9</accession>
<dbReference type="OrthoDB" id="64804at2"/>
<name>A0A1W1VUL9_9DEIO</name>
<dbReference type="Proteomes" id="UP000192582">
    <property type="component" value="Unassembled WGS sequence"/>
</dbReference>
<dbReference type="EMBL" id="FWWU01000010">
    <property type="protein sequence ID" value="SMB96963.1"/>
    <property type="molecule type" value="Genomic_DNA"/>
</dbReference>
<dbReference type="SUPFAM" id="SSF49464">
    <property type="entry name" value="Carboxypeptidase regulatory domain-like"/>
    <property type="match status" value="1"/>
</dbReference>
<evidence type="ECO:0000256" key="1">
    <source>
        <dbReference type="SAM" id="SignalP"/>
    </source>
</evidence>
<evidence type="ECO:0000313" key="2">
    <source>
        <dbReference type="EMBL" id="SMB96963.1"/>
    </source>
</evidence>
<dbReference type="STRING" id="695939.SAMN00790413_06246"/>